<dbReference type="EMBL" id="BQKI01000004">
    <property type="protein sequence ID" value="GJM93475.1"/>
    <property type="molecule type" value="Genomic_DNA"/>
</dbReference>
<evidence type="ECO:0000256" key="1">
    <source>
        <dbReference type="SAM" id="MobiDB-lite"/>
    </source>
</evidence>
<reference evidence="2" key="2">
    <citation type="submission" date="2021-12" db="EMBL/GenBank/DDBJ databases">
        <title>Resequencing data analysis of finger millet.</title>
        <authorList>
            <person name="Hatakeyama M."/>
            <person name="Aluri S."/>
            <person name="Balachadran M.T."/>
            <person name="Sivarajan S.R."/>
            <person name="Poveda L."/>
            <person name="Shimizu-Inatsugi R."/>
            <person name="Schlapbach R."/>
            <person name="Sreeman S.M."/>
            <person name="Shimizu K.K."/>
        </authorList>
    </citation>
    <scope>NUCLEOTIDE SEQUENCE</scope>
</reference>
<dbReference type="AlphaFoldDB" id="A0AAV5C5M6"/>
<organism evidence="2 3">
    <name type="scientific">Eleusine coracana subsp. coracana</name>
    <dbReference type="NCBI Taxonomy" id="191504"/>
    <lineage>
        <taxon>Eukaryota</taxon>
        <taxon>Viridiplantae</taxon>
        <taxon>Streptophyta</taxon>
        <taxon>Embryophyta</taxon>
        <taxon>Tracheophyta</taxon>
        <taxon>Spermatophyta</taxon>
        <taxon>Magnoliopsida</taxon>
        <taxon>Liliopsida</taxon>
        <taxon>Poales</taxon>
        <taxon>Poaceae</taxon>
        <taxon>PACMAD clade</taxon>
        <taxon>Chloridoideae</taxon>
        <taxon>Cynodonteae</taxon>
        <taxon>Eleusininae</taxon>
        <taxon>Eleusine</taxon>
    </lineage>
</organism>
<reference evidence="2" key="1">
    <citation type="journal article" date="2018" name="DNA Res.">
        <title>Multiple hybrid de novo genome assembly of finger millet, an orphan allotetraploid crop.</title>
        <authorList>
            <person name="Hatakeyama M."/>
            <person name="Aluri S."/>
            <person name="Balachadran M.T."/>
            <person name="Sivarajan S.R."/>
            <person name="Patrignani A."/>
            <person name="Gruter S."/>
            <person name="Poveda L."/>
            <person name="Shimizu-Inatsugi R."/>
            <person name="Baeten J."/>
            <person name="Francoijs K.J."/>
            <person name="Nataraja K.N."/>
            <person name="Reddy Y.A.N."/>
            <person name="Phadnis S."/>
            <person name="Ravikumar R.L."/>
            <person name="Schlapbach R."/>
            <person name="Sreeman S.M."/>
            <person name="Shimizu K.K."/>
        </authorList>
    </citation>
    <scope>NUCLEOTIDE SEQUENCE</scope>
</reference>
<name>A0AAV5C5M6_ELECO</name>
<feature type="compositionally biased region" description="Basic residues" evidence="1">
    <location>
        <begin position="109"/>
        <end position="126"/>
    </location>
</feature>
<protein>
    <submittedName>
        <fullName evidence="2">Uncharacterized protein</fullName>
    </submittedName>
</protein>
<gene>
    <name evidence="2" type="primary">ga10034</name>
    <name evidence="2" type="ORF">PR202_ga10034</name>
</gene>
<feature type="compositionally biased region" description="Polar residues" evidence="1">
    <location>
        <begin position="158"/>
        <end position="175"/>
    </location>
</feature>
<evidence type="ECO:0000313" key="2">
    <source>
        <dbReference type="EMBL" id="GJM93475.1"/>
    </source>
</evidence>
<proteinExistence type="predicted"/>
<feature type="compositionally biased region" description="Gly residues" evidence="1">
    <location>
        <begin position="140"/>
        <end position="152"/>
    </location>
</feature>
<accession>A0AAV5C5M6</accession>
<keyword evidence="3" id="KW-1185">Reference proteome</keyword>
<feature type="region of interest" description="Disordered" evidence="1">
    <location>
        <begin position="88"/>
        <end position="175"/>
    </location>
</feature>
<comment type="caution">
    <text evidence="2">The sequence shown here is derived from an EMBL/GenBank/DDBJ whole genome shotgun (WGS) entry which is preliminary data.</text>
</comment>
<dbReference type="Proteomes" id="UP001054889">
    <property type="component" value="Unassembled WGS sequence"/>
</dbReference>
<sequence>MGACNSCEATAVAPAAPGCYASSSAEARVVLADGALRRFPGGTRASQAGKAASGGRVVPVLRGRAGARRRGGGGGRRRGAAARAALLRALRGHAPATSTGRGDGGAPRARQRGPRRRRRGAARVRRQPCPPPAEEAPRGPGRGTGDPGGAAAAGGISCRTSAPLPSNRLLSSWSS</sequence>
<evidence type="ECO:0000313" key="3">
    <source>
        <dbReference type="Proteomes" id="UP001054889"/>
    </source>
</evidence>